<dbReference type="Gene3D" id="1.10.575.10">
    <property type="entry name" value="P1 Nuclease"/>
    <property type="match status" value="1"/>
</dbReference>
<evidence type="ECO:0008006" key="10">
    <source>
        <dbReference type="Google" id="ProtNLM"/>
    </source>
</evidence>
<dbReference type="GO" id="GO:0006308">
    <property type="term" value="P:DNA catabolic process"/>
    <property type="evidence" value="ECO:0007669"/>
    <property type="project" value="InterPro"/>
</dbReference>
<keyword evidence="4" id="KW-0378">Hydrolase</keyword>
<keyword evidence="3" id="KW-0255">Endonuclease</keyword>
<dbReference type="PANTHER" id="PTHR33146:SF26">
    <property type="entry name" value="ENDONUCLEASE 4"/>
    <property type="match status" value="1"/>
</dbReference>
<reference evidence="8 9" key="1">
    <citation type="submission" date="2017-07" db="EMBL/GenBank/DDBJ databases">
        <title>Sandarakinorhabdus cyanobacteriorum sp. nov., a novel bacterium isolated from cyanobacterial aggregates in a eutrophic lake.</title>
        <authorList>
            <person name="Cai H."/>
        </authorList>
    </citation>
    <scope>NUCLEOTIDE SEQUENCE [LARGE SCALE GENOMIC DNA]</scope>
    <source>
        <strain evidence="8 9">TH057</strain>
    </source>
</reference>
<evidence type="ECO:0000256" key="2">
    <source>
        <dbReference type="ARBA" id="ARBA00022723"/>
    </source>
</evidence>
<dbReference type="Proteomes" id="UP000216991">
    <property type="component" value="Unassembled WGS sequence"/>
</dbReference>
<feature type="signal peptide" evidence="7">
    <location>
        <begin position="1"/>
        <end position="18"/>
    </location>
</feature>
<feature type="chain" id="PRO_5011970981" description="Endonuclease" evidence="7">
    <location>
        <begin position="19"/>
        <end position="298"/>
    </location>
</feature>
<accession>A0A255Y711</accession>
<keyword evidence="1" id="KW-0540">Nuclease</keyword>
<evidence type="ECO:0000256" key="4">
    <source>
        <dbReference type="ARBA" id="ARBA00022801"/>
    </source>
</evidence>
<evidence type="ECO:0000256" key="3">
    <source>
        <dbReference type="ARBA" id="ARBA00022759"/>
    </source>
</evidence>
<protein>
    <recommendedName>
        <fullName evidence="10">Endonuclease</fullName>
    </recommendedName>
</protein>
<dbReference type="EMBL" id="NOXT01000123">
    <property type="protein sequence ID" value="OYQ25016.1"/>
    <property type="molecule type" value="Genomic_DNA"/>
</dbReference>
<dbReference type="Pfam" id="PF02265">
    <property type="entry name" value="S1-P1_nuclease"/>
    <property type="match status" value="1"/>
</dbReference>
<keyword evidence="9" id="KW-1185">Reference proteome</keyword>
<dbReference type="GO" id="GO:0003676">
    <property type="term" value="F:nucleic acid binding"/>
    <property type="evidence" value="ECO:0007669"/>
    <property type="project" value="InterPro"/>
</dbReference>
<keyword evidence="7" id="KW-0732">Signal</keyword>
<name>A0A255Y711_9SPHN</name>
<dbReference type="SUPFAM" id="SSF48537">
    <property type="entry name" value="Phospholipase C/P1 nuclease"/>
    <property type="match status" value="1"/>
</dbReference>
<keyword evidence="6" id="KW-0325">Glycoprotein</keyword>
<gene>
    <name evidence="8" type="ORF">CHU93_14360</name>
</gene>
<dbReference type="InterPro" id="IPR008947">
    <property type="entry name" value="PLipase_C/P1_nuclease_dom_sf"/>
</dbReference>
<comment type="caution">
    <text evidence="8">The sequence shown here is derived from an EMBL/GenBank/DDBJ whole genome shotgun (WGS) entry which is preliminary data.</text>
</comment>
<dbReference type="GO" id="GO:0004519">
    <property type="term" value="F:endonuclease activity"/>
    <property type="evidence" value="ECO:0007669"/>
    <property type="project" value="UniProtKB-KW"/>
</dbReference>
<evidence type="ECO:0000256" key="5">
    <source>
        <dbReference type="ARBA" id="ARBA00023157"/>
    </source>
</evidence>
<dbReference type="RefSeq" id="WP_094474847.1">
    <property type="nucleotide sequence ID" value="NZ_NOXT01000123.1"/>
</dbReference>
<dbReference type="PANTHER" id="PTHR33146">
    <property type="entry name" value="ENDONUCLEASE 4"/>
    <property type="match status" value="1"/>
</dbReference>
<dbReference type="InterPro" id="IPR003154">
    <property type="entry name" value="S1/P1nuclease"/>
</dbReference>
<keyword evidence="2" id="KW-0479">Metal-binding</keyword>
<evidence type="ECO:0000313" key="8">
    <source>
        <dbReference type="EMBL" id="OYQ25016.1"/>
    </source>
</evidence>
<evidence type="ECO:0000313" key="9">
    <source>
        <dbReference type="Proteomes" id="UP000216991"/>
    </source>
</evidence>
<keyword evidence="5" id="KW-1015">Disulfide bond</keyword>
<dbReference type="CDD" id="cd11010">
    <property type="entry name" value="S1-P1_nuclease"/>
    <property type="match status" value="1"/>
</dbReference>
<proteinExistence type="predicted"/>
<evidence type="ECO:0000256" key="6">
    <source>
        <dbReference type="ARBA" id="ARBA00023180"/>
    </source>
</evidence>
<dbReference type="AlphaFoldDB" id="A0A255Y711"/>
<dbReference type="GO" id="GO:0016788">
    <property type="term" value="F:hydrolase activity, acting on ester bonds"/>
    <property type="evidence" value="ECO:0007669"/>
    <property type="project" value="InterPro"/>
</dbReference>
<dbReference type="OrthoDB" id="267579at2"/>
<dbReference type="GO" id="GO:0046872">
    <property type="term" value="F:metal ion binding"/>
    <property type="evidence" value="ECO:0007669"/>
    <property type="project" value="UniProtKB-KW"/>
</dbReference>
<sequence>MIRILALLLLLLPAPALAWGDYAHRLTASIAWSQLSPAARAQVKALIRAAPGLDTPECRLASIEDASVWPDCVRGRYRDRFAFSAPWHYQNISVCEPFDITAKCWNGDCVTAQIPRQQAILADRSRPAAERLQALAFLVHMVGDMHQPLHMGDKADRGGNDVRAAFGFKAPDRMNLHWIWDGDLAERALTEPPAIAPRRITPAMRAAFAAGPAGTKAKVALWAREAWDIARTTVYPELKDYPDSCPIPESGRRALPRGTVTPAYVAAATPAVRTQVAKAGTRIASLVEQALAAPAPKG</sequence>
<evidence type="ECO:0000256" key="7">
    <source>
        <dbReference type="SAM" id="SignalP"/>
    </source>
</evidence>
<organism evidence="8 9">
    <name type="scientific">Sandarakinorhabdus cyanobacteriorum</name>
    <dbReference type="NCBI Taxonomy" id="1981098"/>
    <lineage>
        <taxon>Bacteria</taxon>
        <taxon>Pseudomonadati</taxon>
        <taxon>Pseudomonadota</taxon>
        <taxon>Alphaproteobacteria</taxon>
        <taxon>Sphingomonadales</taxon>
        <taxon>Sphingosinicellaceae</taxon>
        <taxon>Sandarakinorhabdus</taxon>
    </lineage>
</organism>
<evidence type="ECO:0000256" key="1">
    <source>
        <dbReference type="ARBA" id="ARBA00022722"/>
    </source>
</evidence>